<keyword evidence="3" id="KW-1185">Reference proteome</keyword>
<dbReference type="Pfam" id="PF00059">
    <property type="entry name" value="Lectin_C"/>
    <property type="match status" value="1"/>
</dbReference>
<protein>
    <recommendedName>
        <fullName evidence="1">C-type lectin domain-containing protein</fullName>
    </recommendedName>
</protein>
<dbReference type="AlphaFoldDB" id="A0AAD6AN01"/>
<evidence type="ECO:0000313" key="3">
    <source>
        <dbReference type="Proteomes" id="UP001219934"/>
    </source>
</evidence>
<evidence type="ECO:0000259" key="1">
    <source>
        <dbReference type="Pfam" id="PF00059"/>
    </source>
</evidence>
<gene>
    <name evidence="2" type="ORF">JOQ06_015852</name>
</gene>
<reference evidence="2" key="1">
    <citation type="submission" date="2022-11" db="EMBL/GenBank/DDBJ databases">
        <title>Chromosome-level genome of Pogonophryne albipinna.</title>
        <authorList>
            <person name="Jo E."/>
        </authorList>
    </citation>
    <scope>NUCLEOTIDE SEQUENCE</scope>
    <source>
        <strain evidence="2">SGF0006</strain>
        <tissue evidence="2">Muscle</tissue>
    </source>
</reference>
<organism evidence="2 3">
    <name type="scientific">Pogonophryne albipinna</name>
    <dbReference type="NCBI Taxonomy" id="1090488"/>
    <lineage>
        <taxon>Eukaryota</taxon>
        <taxon>Metazoa</taxon>
        <taxon>Chordata</taxon>
        <taxon>Craniata</taxon>
        <taxon>Vertebrata</taxon>
        <taxon>Euteleostomi</taxon>
        <taxon>Actinopterygii</taxon>
        <taxon>Neopterygii</taxon>
        <taxon>Teleostei</taxon>
        <taxon>Neoteleostei</taxon>
        <taxon>Acanthomorphata</taxon>
        <taxon>Eupercaria</taxon>
        <taxon>Perciformes</taxon>
        <taxon>Notothenioidei</taxon>
        <taxon>Pogonophryne</taxon>
    </lineage>
</organism>
<dbReference type="PANTHER" id="PTHR45784">
    <property type="entry name" value="C-TYPE LECTIN DOMAIN FAMILY 20 MEMBER A-RELATED"/>
    <property type="match status" value="1"/>
</dbReference>
<dbReference type="EMBL" id="JAPTMU010000018">
    <property type="protein sequence ID" value="KAJ4928053.1"/>
    <property type="molecule type" value="Genomic_DNA"/>
</dbReference>
<evidence type="ECO:0000313" key="2">
    <source>
        <dbReference type="EMBL" id="KAJ4928053.1"/>
    </source>
</evidence>
<dbReference type="InterPro" id="IPR001304">
    <property type="entry name" value="C-type_lectin-like"/>
</dbReference>
<dbReference type="SUPFAM" id="SSF56436">
    <property type="entry name" value="C-type lectin-like"/>
    <property type="match status" value="1"/>
</dbReference>
<dbReference type="InterPro" id="IPR016186">
    <property type="entry name" value="C-type_lectin-like/link_sf"/>
</dbReference>
<name>A0AAD6AN01_9TELE</name>
<sequence length="198" mass="22949">MYSDNRAWKWSIDNTSLYGEDGNTQLGVWFDFEIKNHIGKQICVEITSGTLHIQPCGELLRSVCFDEPNNTYIPVTVPMTWSSAQSYCTEKYTDLTSMRTQQEKEEILKVTDESSWWIGWADAYCSDKIGFICSVTVIKLLKVELQFEASLDLTDPSVQEDVRNQMEKHLRDNGIHEEFTLRWRKHPTRKGSEKKGEP</sequence>
<dbReference type="PANTHER" id="PTHR45784:SF3">
    <property type="entry name" value="C-TYPE LECTIN DOMAIN FAMILY 4 MEMBER K-LIKE-RELATED"/>
    <property type="match status" value="1"/>
</dbReference>
<proteinExistence type="predicted"/>
<feature type="domain" description="C-type lectin" evidence="1">
    <location>
        <begin position="78"/>
        <end position="120"/>
    </location>
</feature>
<dbReference type="Gene3D" id="3.10.100.10">
    <property type="entry name" value="Mannose-Binding Protein A, subunit A"/>
    <property type="match status" value="1"/>
</dbReference>
<dbReference type="InterPro" id="IPR016187">
    <property type="entry name" value="CTDL_fold"/>
</dbReference>
<dbReference type="Proteomes" id="UP001219934">
    <property type="component" value="Unassembled WGS sequence"/>
</dbReference>
<comment type="caution">
    <text evidence="2">The sequence shown here is derived from an EMBL/GenBank/DDBJ whole genome shotgun (WGS) entry which is preliminary data.</text>
</comment>
<accession>A0AAD6AN01</accession>